<dbReference type="Proteomes" id="UP000799770">
    <property type="component" value="Unassembled WGS sequence"/>
</dbReference>
<dbReference type="EMBL" id="ML977373">
    <property type="protein sequence ID" value="KAF2105702.1"/>
    <property type="molecule type" value="Genomic_DNA"/>
</dbReference>
<sequence length="491" mass="53325">MKLDPKKNTMPLQFRMMREAASRSYLHCDSVRTYIQMRETHLRRATKTPLGTPKLPQSKPAIPMTAKPAHLYKTAHTKVIEAVVVVSTTITQDGGIQSRSILDRAISLKERSGLEHTLVTTYRVLTTPSRDLALYTRTGTNPVCYLAPFVPSQRSNSDEFNLISTTFSIATNIGDRSGVSWPCVFAAATLQACTVNARNSTSLSFFDHSAQWDPPTRRVHLWHATEGVHQHLHPTAITSPSKRTKHAVIQVAAAPGPRPIPTPNRSSKSKRHPSSNSISLTLSRATRQSTWGPPSPSANFSFLDALIQDPVKRGARLLAGGCGAGGGRVGLEGCKAGGGPCRGGVGVDVLAVLEESLAVSSTVGWALPDLESRVWRAVKLLERGLWVVLKFLPCSSFFVVGGVGVLLSAGYKMVFVAEWWCLKEEAEYYWSSTASLSVCLAQLLPSHLSPTLPSLLQKLEEAIEHLIVSTATALSTPFKTKQATSSKVNEI</sequence>
<keyword evidence="2" id="KW-0472">Membrane</keyword>
<reference evidence="3" key="1">
    <citation type="journal article" date="2020" name="Stud. Mycol.">
        <title>101 Dothideomycetes genomes: a test case for predicting lifestyles and emergence of pathogens.</title>
        <authorList>
            <person name="Haridas S."/>
            <person name="Albert R."/>
            <person name="Binder M."/>
            <person name="Bloem J."/>
            <person name="Labutti K."/>
            <person name="Salamov A."/>
            <person name="Andreopoulos B."/>
            <person name="Baker S."/>
            <person name="Barry K."/>
            <person name="Bills G."/>
            <person name="Bluhm B."/>
            <person name="Cannon C."/>
            <person name="Castanera R."/>
            <person name="Culley D."/>
            <person name="Daum C."/>
            <person name="Ezra D."/>
            <person name="Gonzalez J."/>
            <person name="Henrissat B."/>
            <person name="Kuo A."/>
            <person name="Liang C."/>
            <person name="Lipzen A."/>
            <person name="Lutzoni F."/>
            <person name="Magnuson J."/>
            <person name="Mondo S."/>
            <person name="Nolan M."/>
            <person name="Ohm R."/>
            <person name="Pangilinan J."/>
            <person name="Park H.-J."/>
            <person name="Ramirez L."/>
            <person name="Alfaro M."/>
            <person name="Sun H."/>
            <person name="Tritt A."/>
            <person name="Yoshinaga Y."/>
            <person name="Zwiers L.-H."/>
            <person name="Turgeon B."/>
            <person name="Goodwin S."/>
            <person name="Spatafora J."/>
            <person name="Crous P."/>
            <person name="Grigoriev I."/>
        </authorList>
    </citation>
    <scope>NUCLEOTIDE SEQUENCE</scope>
    <source>
        <strain evidence="3">CBS 627.86</strain>
    </source>
</reference>
<accession>A0A6A5YEI4</accession>
<proteinExistence type="predicted"/>
<feature type="compositionally biased region" description="Polar residues" evidence="1">
    <location>
        <begin position="280"/>
        <end position="293"/>
    </location>
</feature>
<feature type="region of interest" description="Disordered" evidence="1">
    <location>
        <begin position="251"/>
        <end position="293"/>
    </location>
</feature>
<evidence type="ECO:0000313" key="3">
    <source>
        <dbReference type="EMBL" id="KAF2105702.1"/>
    </source>
</evidence>
<keyword evidence="4" id="KW-1185">Reference proteome</keyword>
<evidence type="ECO:0000256" key="2">
    <source>
        <dbReference type="SAM" id="Phobius"/>
    </source>
</evidence>
<organism evidence="3 4">
    <name type="scientific">Lophiotrema nucula</name>
    <dbReference type="NCBI Taxonomy" id="690887"/>
    <lineage>
        <taxon>Eukaryota</taxon>
        <taxon>Fungi</taxon>
        <taxon>Dikarya</taxon>
        <taxon>Ascomycota</taxon>
        <taxon>Pezizomycotina</taxon>
        <taxon>Dothideomycetes</taxon>
        <taxon>Pleosporomycetidae</taxon>
        <taxon>Pleosporales</taxon>
        <taxon>Lophiotremataceae</taxon>
        <taxon>Lophiotrema</taxon>
    </lineage>
</organism>
<keyword evidence="2" id="KW-1133">Transmembrane helix</keyword>
<evidence type="ECO:0000256" key="1">
    <source>
        <dbReference type="SAM" id="MobiDB-lite"/>
    </source>
</evidence>
<gene>
    <name evidence="3" type="ORF">BDV96DRAFT_677069</name>
</gene>
<evidence type="ECO:0000313" key="4">
    <source>
        <dbReference type="Proteomes" id="UP000799770"/>
    </source>
</evidence>
<protein>
    <submittedName>
        <fullName evidence="3">Uncharacterized protein</fullName>
    </submittedName>
</protein>
<dbReference type="AlphaFoldDB" id="A0A6A5YEI4"/>
<feature type="transmembrane region" description="Helical" evidence="2">
    <location>
        <begin position="385"/>
        <end position="408"/>
    </location>
</feature>
<name>A0A6A5YEI4_9PLEO</name>
<keyword evidence="2" id="KW-0812">Transmembrane</keyword>